<dbReference type="AlphaFoldDB" id="A0A875RPJ4"/>
<dbReference type="GO" id="GO:0017056">
    <property type="term" value="F:structural constituent of nuclear pore"/>
    <property type="evidence" value="ECO:0007669"/>
    <property type="project" value="InterPro"/>
</dbReference>
<keyword evidence="10" id="KW-1185">Reference proteome</keyword>
<sequence>MSSSPSGEYLYGQLRRNFSALATDKPYLTFTLRNGTEIYTVEQRHIKVTRLNKASQSTRKLDLLLEFDPESLCVNRNEQLMCLYDRKHCHVISLNGPNSSICFTTVYKLKLDLKSEESVVQAVFNNVSKYQSELVLLTSTKLVCYDINESLDKPVQALPFSESGFGSGSGSVDDFNNSFVYNSFSSQEMLLDPVSVCFASDDISNNEASVSPISDLTLCILTSDFSIYRIFPFFPRHLSVSKIWLSSLFDTTSVLFSSLKSIESQTKFMGTMKLAARLSKTSGDIYVKDLLPKSLSCGKLLGPLPISPFFDDLYSMNALRLISLPYGVICVVADRAVVALVYEHTGTAIFADERIECEDKFTLVDSVQFDGNHTICSGFAIPPNGYSLGLVTSEPKLVLVDYSTWMKPLRKAIESGDIKLFASKFASMEMLPTEVKSLGNIGIPGLFTEKRQRRNNVLTCSLNNRIWLAWNEISTFALALSDQSGINMSIIPLVDESDDESCIKSLSRGFATFADTTEKEYYPKISGSFMSEVEPQLTITRQKIIELKRRLSQEESSRLLDMESVEDLSVLERVGQTVSMGVISIFGDIATISRRLIQEKSELKNQISTLDEVRRKEKKMIPRFETQMDRIEKAEAKQQKLRQRIDRLYEQCQNIVAEKSQIKEQDLSREEVAYVEFLNSIRQFVTERQEEYKKTANFVRMVKESDSKPIIEKRLQLERDESVKNLIRTLEKKLQSRDKLVDMLSDELSKVKV</sequence>
<keyword evidence="4" id="KW-0653">Protein transport</keyword>
<evidence type="ECO:0000256" key="6">
    <source>
        <dbReference type="ARBA" id="ARBA00023132"/>
    </source>
</evidence>
<name>A0A875RPJ4_EENNA</name>
<evidence type="ECO:0000313" key="9">
    <source>
        <dbReference type="EMBL" id="QPG75130.1"/>
    </source>
</evidence>
<dbReference type="Proteomes" id="UP000662931">
    <property type="component" value="Chromosome 2"/>
</dbReference>
<evidence type="ECO:0000256" key="2">
    <source>
        <dbReference type="ARBA" id="ARBA00022448"/>
    </source>
</evidence>
<gene>
    <name evidence="9" type="ORF">FOA43_002473</name>
</gene>
<dbReference type="RefSeq" id="XP_038778695.1">
    <property type="nucleotide sequence ID" value="XM_038922767.1"/>
</dbReference>
<dbReference type="KEGG" id="bnn:FOA43_002473"/>
<dbReference type="GO" id="GO:0006606">
    <property type="term" value="P:protein import into nucleus"/>
    <property type="evidence" value="ECO:0007669"/>
    <property type="project" value="TreeGrafter"/>
</dbReference>
<dbReference type="GO" id="GO:0000056">
    <property type="term" value="P:ribosomal small subunit export from nucleus"/>
    <property type="evidence" value="ECO:0007669"/>
    <property type="project" value="InterPro"/>
</dbReference>
<dbReference type="InterPro" id="IPR037700">
    <property type="entry name" value="NUP88/NUP82"/>
</dbReference>
<dbReference type="GO" id="GO:0000055">
    <property type="term" value="P:ribosomal large subunit export from nucleus"/>
    <property type="evidence" value="ECO:0007669"/>
    <property type="project" value="InterPro"/>
</dbReference>
<evidence type="ECO:0000256" key="1">
    <source>
        <dbReference type="ARBA" id="ARBA00004567"/>
    </source>
</evidence>
<comment type="subcellular location">
    <subcellularLocation>
        <location evidence="1">Nucleus</location>
        <location evidence="1">Nuclear pore complex</location>
    </subcellularLocation>
</comment>
<dbReference type="PANTHER" id="PTHR13257">
    <property type="entry name" value="NUCLEOPORIN NUP84-RELATED"/>
    <property type="match status" value="1"/>
</dbReference>
<keyword evidence="5" id="KW-0811">Translocation</keyword>
<organism evidence="9 10">
    <name type="scientific">Eeniella nana</name>
    <name type="common">Yeast</name>
    <name type="synonym">Brettanomyces nanus</name>
    <dbReference type="NCBI Taxonomy" id="13502"/>
    <lineage>
        <taxon>Eukaryota</taxon>
        <taxon>Fungi</taxon>
        <taxon>Dikarya</taxon>
        <taxon>Ascomycota</taxon>
        <taxon>Saccharomycotina</taxon>
        <taxon>Pichiomycetes</taxon>
        <taxon>Pichiales</taxon>
        <taxon>Pichiaceae</taxon>
        <taxon>Brettanomyces</taxon>
    </lineage>
</organism>
<feature type="coiled-coil region" evidence="8">
    <location>
        <begin position="593"/>
        <end position="665"/>
    </location>
</feature>
<evidence type="ECO:0000256" key="4">
    <source>
        <dbReference type="ARBA" id="ARBA00022927"/>
    </source>
</evidence>
<proteinExistence type="predicted"/>
<dbReference type="OrthoDB" id="341482at2759"/>
<reference evidence="9" key="1">
    <citation type="submission" date="2020-10" db="EMBL/GenBank/DDBJ databases">
        <authorList>
            <person name="Roach M.J.R."/>
        </authorList>
    </citation>
    <scope>NUCLEOTIDE SEQUENCE</scope>
    <source>
        <strain evidence="9">CBS 1945</strain>
    </source>
</reference>
<dbReference type="GeneID" id="62195874"/>
<keyword evidence="2" id="KW-0813">Transport</keyword>
<keyword evidence="7" id="KW-0539">Nucleus</keyword>
<dbReference type="GO" id="GO:0006406">
    <property type="term" value="P:mRNA export from nucleus"/>
    <property type="evidence" value="ECO:0007669"/>
    <property type="project" value="TreeGrafter"/>
</dbReference>
<evidence type="ECO:0000313" key="10">
    <source>
        <dbReference type="Proteomes" id="UP000662931"/>
    </source>
</evidence>
<evidence type="ECO:0000256" key="8">
    <source>
        <dbReference type="SAM" id="Coils"/>
    </source>
</evidence>
<dbReference type="PANTHER" id="PTHR13257:SF0">
    <property type="entry name" value="NUCLEAR PORE COMPLEX PROTEIN NUP88"/>
    <property type="match status" value="1"/>
</dbReference>
<keyword evidence="8" id="KW-0175">Coiled coil</keyword>
<accession>A0A875RPJ4</accession>
<evidence type="ECO:0000256" key="5">
    <source>
        <dbReference type="ARBA" id="ARBA00023010"/>
    </source>
</evidence>
<keyword evidence="3" id="KW-0509">mRNA transport</keyword>
<evidence type="ECO:0000256" key="3">
    <source>
        <dbReference type="ARBA" id="ARBA00022816"/>
    </source>
</evidence>
<protein>
    <submittedName>
        <fullName evidence="9">Uncharacterized protein</fullName>
    </submittedName>
</protein>
<keyword evidence="6" id="KW-0906">Nuclear pore complex</keyword>
<dbReference type="EMBL" id="CP064813">
    <property type="protein sequence ID" value="QPG75130.1"/>
    <property type="molecule type" value="Genomic_DNA"/>
</dbReference>
<evidence type="ECO:0000256" key="7">
    <source>
        <dbReference type="ARBA" id="ARBA00023242"/>
    </source>
</evidence>
<dbReference type="GO" id="GO:0005643">
    <property type="term" value="C:nuclear pore"/>
    <property type="evidence" value="ECO:0007669"/>
    <property type="project" value="UniProtKB-SubCell"/>
</dbReference>